<dbReference type="SUPFAM" id="SSF49599">
    <property type="entry name" value="TRAF domain-like"/>
    <property type="match status" value="1"/>
</dbReference>
<protein>
    <recommendedName>
        <fullName evidence="5">RING-type domain-containing protein</fullName>
    </recommendedName>
</protein>
<evidence type="ECO:0000313" key="7">
    <source>
        <dbReference type="Proteomes" id="UP001321473"/>
    </source>
</evidence>
<dbReference type="PROSITE" id="PS50089">
    <property type="entry name" value="ZF_RING_2"/>
    <property type="match status" value="1"/>
</dbReference>
<dbReference type="Proteomes" id="UP001321473">
    <property type="component" value="Unassembled WGS sequence"/>
</dbReference>
<dbReference type="GO" id="GO:0005164">
    <property type="term" value="F:tumor necrosis factor receptor binding"/>
    <property type="evidence" value="ECO:0007669"/>
    <property type="project" value="TreeGrafter"/>
</dbReference>
<accession>A0AAQ4DU27</accession>
<comment type="caution">
    <text evidence="6">The sequence shown here is derived from an EMBL/GenBank/DDBJ whole genome shotgun (WGS) entry which is preliminary data.</text>
</comment>
<dbReference type="SMART" id="SM00184">
    <property type="entry name" value="RING"/>
    <property type="match status" value="1"/>
</dbReference>
<dbReference type="PROSITE" id="PS00518">
    <property type="entry name" value="ZF_RING_1"/>
    <property type="match status" value="1"/>
</dbReference>
<dbReference type="Gene3D" id="3.30.40.10">
    <property type="entry name" value="Zinc/RING finger domain, C3HC4 (zinc finger)"/>
    <property type="match status" value="1"/>
</dbReference>
<evidence type="ECO:0000256" key="2">
    <source>
        <dbReference type="ARBA" id="ARBA00022771"/>
    </source>
</evidence>
<feature type="domain" description="RING-type" evidence="5">
    <location>
        <begin position="36"/>
        <end position="75"/>
    </location>
</feature>
<dbReference type="AlphaFoldDB" id="A0AAQ4DU27"/>
<keyword evidence="3" id="KW-0862">Zinc</keyword>
<dbReference type="InterPro" id="IPR017907">
    <property type="entry name" value="Znf_RING_CS"/>
</dbReference>
<dbReference type="InterPro" id="IPR001841">
    <property type="entry name" value="Znf_RING"/>
</dbReference>
<evidence type="ECO:0000256" key="1">
    <source>
        <dbReference type="ARBA" id="ARBA00022723"/>
    </source>
</evidence>
<keyword evidence="1" id="KW-0479">Metal-binding</keyword>
<dbReference type="InterPro" id="IPR013083">
    <property type="entry name" value="Znf_RING/FYVE/PHD"/>
</dbReference>
<evidence type="ECO:0000313" key="6">
    <source>
        <dbReference type="EMBL" id="KAK8765967.1"/>
    </source>
</evidence>
<organism evidence="6 7">
    <name type="scientific">Amblyomma americanum</name>
    <name type="common">Lone star tick</name>
    <dbReference type="NCBI Taxonomy" id="6943"/>
    <lineage>
        <taxon>Eukaryota</taxon>
        <taxon>Metazoa</taxon>
        <taxon>Ecdysozoa</taxon>
        <taxon>Arthropoda</taxon>
        <taxon>Chelicerata</taxon>
        <taxon>Arachnida</taxon>
        <taxon>Acari</taxon>
        <taxon>Parasitiformes</taxon>
        <taxon>Ixodida</taxon>
        <taxon>Ixodoidea</taxon>
        <taxon>Ixodidae</taxon>
        <taxon>Amblyomminae</taxon>
        <taxon>Amblyomma</taxon>
    </lineage>
</organism>
<keyword evidence="7" id="KW-1185">Reference proteome</keyword>
<name>A0AAQ4DU27_AMBAM</name>
<dbReference type="GO" id="GO:0043122">
    <property type="term" value="P:regulation of canonical NF-kappaB signal transduction"/>
    <property type="evidence" value="ECO:0007669"/>
    <property type="project" value="TreeGrafter"/>
</dbReference>
<dbReference type="PANTHER" id="PTHR10131:SF138">
    <property type="entry name" value="RE66324P"/>
    <property type="match status" value="1"/>
</dbReference>
<dbReference type="PANTHER" id="PTHR10131">
    <property type="entry name" value="TNF RECEPTOR ASSOCIATED FACTOR"/>
    <property type="match status" value="1"/>
</dbReference>
<proteinExistence type="predicted"/>
<dbReference type="GO" id="GO:0009898">
    <property type="term" value="C:cytoplasmic side of plasma membrane"/>
    <property type="evidence" value="ECO:0007669"/>
    <property type="project" value="TreeGrafter"/>
</dbReference>
<reference evidence="6 7" key="1">
    <citation type="journal article" date="2023" name="Arcadia Sci">
        <title>De novo assembly of a long-read Amblyomma americanum tick genome.</title>
        <authorList>
            <person name="Chou S."/>
            <person name="Poskanzer K.E."/>
            <person name="Rollins M."/>
            <person name="Thuy-Boun P.S."/>
        </authorList>
    </citation>
    <scope>NUCLEOTIDE SEQUENCE [LARGE SCALE GENOMIC DNA]</scope>
    <source>
        <strain evidence="6">F_SG_1</strain>
        <tissue evidence="6">Salivary glands</tissue>
    </source>
</reference>
<dbReference type="SUPFAM" id="SSF57850">
    <property type="entry name" value="RING/U-box"/>
    <property type="match status" value="1"/>
</dbReference>
<dbReference type="GO" id="GO:0008270">
    <property type="term" value="F:zinc ion binding"/>
    <property type="evidence" value="ECO:0007669"/>
    <property type="project" value="UniProtKB-KW"/>
</dbReference>
<evidence type="ECO:0000259" key="5">
    <source>
        <dbReference type="PROSITE" id="PS50089"/>
    </source>
</evidence>
<keyword evidence="2 4" id="KW-0863">Zinc-finger</keyword>
<sequence>MPDMKNAGLLRLSGHIGGVNWRPTRFVDCVPSANVCGLCRTIPKGTVQLPCAHFLCESCLGGSRHNGVALCPLDREPFEEKECQRIHFPVRKGNSMKAHCWNEEHGCEFVGTMEAVLCHYEDDCLFHAVECPLCERKVHHKDLPVHYIAGCIAKETPSPNTERPHKQDSVLTIHDVNAALEEVKVLLSDPHHDHILAIQSQINELVELSRIQAAQLADIVASERAPCESNHPVQAAQIADGLHCALTQPPQPLTAPLQQSSEAQNEGTAFERCSEKIIPWSQEKQLILRKLEVVAGAAFRATEQLPHSAQPHAHLPVLCCDRIYDYFNPNAEQTVSTALPKQHFPSATYRLTLRDGGDLLKTINRREIIFAEVTTCHRRDTYFTVAVRIIPCDFKPGSTCLEAEVRAHGLLQKSRLPIPVDMVLLNGQSSQNVSMFKADHSHFGEQGIARKFWREHDSARYKGFLENGKMTMKLVVQDGLMQAPNNTS</sequence>
<evidence type="ECO:0000256" key="4">
    <source>
        <dbReference type="PROSITE-ProRule" id="PRU00175"/>
    </source>
</evidence>
<evidence type="ECO:0000256" key="3">
    <source>
        <dbReference type="ARBA" id="ARBA00022833"/>
    </source>
</evidence>
<gene>
    <name evidence="6" type="ORF">V5799_007255</name>
</gene>
<dbReference type="EMBL" id="JARKHS020026841">
    <property type="protein sequence ID" value="KAK8765967.1"/>
    <property type="molecule type" value="Genomic_DNA"/>
</dbReference>